<evidence type="ECO:0000313" key="3">
    <source>
        <dbReference type="Proteomes" id="UP000824469"/>
    </source>
</evidence>
<evidence type="ECO:0000256" key="1">
    <source>
        <dbReference type="SAM" id="MobiDB-lite"/>
    </source>
</evidence>
<dbReference type="EMBL" id="JAHRHJ020000005">
    <property type="protein sequence ID" value="KAH9315000.1"/>
    <property type="molecule type" value="Genomic_DNA"/>
</dbReference>
<feature type="region of interest" description="Disordered" evidence="1">
    <location>
        <begin position="1"/>
        <end position="86"/>
    </location>
</feature>
<reference evidence="2 3" key="1">
    <citation type="journal article" date="2021" name="Nat. Plants">
        <title>The Taxus genome provides insights into paclitaxel biosynthesis.</title>
        <authorList>
            <person name="Xiong X."/>
            <person name="Gou J."/>
            <person name="Liao Q."/>
            <person name="Li Y."/>
            <person name="Zhou Q."/>
            <person name="Bi G."/>
            <person name="Li C."/>
            <person name="Du R."/>
            <person name="Wang X."/>
            <person name="Sun T."/>
            <person name="Guo L."/>
            <person name="Liang H."/>
            <person name="Lu P."/>
            <person name="Wu Y."/>
            <person name="Zhang Z."/>
            <person name="Ro D.K."/>
            <person name="Shang Y."/>
            <person name="Huang S."/>
            <person name="Yan J."/>
        </authorList>
    </citation>
    <scope>NUCLEOTIDE SEQUENCE [LARGE SCALE GENOMIC DNA]</scope>
    <source>
        <strain evidence="2">Ta-2019</strain>
    </source>
</reference>
<sequence>IGVALAHSGEEDEPLDLESESKEDLGDDMEAESIGEEDEGAGPSEEADSDCEWHDTQEILREANEEVNVERENMVSEETLGGDDES</sequence>
<organism evidence="2 3">
    <name type="scientific">Taxus chinensis</name>
    <name type="common">Chinese yew</name>
    <name type="synonym">Taxus wallichiana var. chinensis</name>
    <dbReference type="NCBI Taxonomy" id="29808"/>
    <lineage>
        <taxon>Eukaryota</taxon>
        <taxon>Viridiplantae</taxon>
        <taxon>Streptophyta</taxon>
        <taxon>Embryophyta</taxon>
        <taxon>Tracheophyta</taxon>
        <taxon>Spermatophyta</taxon>
        <taxon>Pinopsida</taxon>
        <taxon>Pinidae</taxon>
        <taxon>Conifers II</taxon>
        <taxon>Cupressales</taxon>
        <taxon>Taxaceae</taxon>
        <taxon>Taxus</taxon>
    </lineage>
</organism>
<feature type="non-terminal residue" evidence="2">
    <location>
        <position position="1"/>
    </location>
</feature>
<keyword evidence="3" id="KW-1185">Reference proteome</keyword>
<evidence type="ECO:0000313" key="2">
    <source>
        <dbReference type="EMBL" id="KAH9315000.1"/>
    </source>
</evidence>
<comment type="caution">
    <text evidence="2">The sequence shown here is derived from an EMBL/GenBank/DDBJ whole genome shotgun (WGS) entry which is preliminary data.</text>
</comment>
<accession>A0AA38G450</accession>
<dbReference type="AlphaFoldDB" id="A0AA38G450"/>
<gene>
    <name evidence="2" type="ORF">KI387_023627</name>
</gene>
<dbReference type="Proteomes" id="UP000824469">
    <property type="component" value="Unassembled WGS sequence"/>
</dbReference>
<feature type="compositionally biased region" description="Acidic residues" evidence="1">
    <location>
        <begin position="25"/>
        <end position="50"/>
    </location>
</feature>
<feature type="non-terminal residue" evidence="2">
    <location>
        <position position="86"/>
    </location>
</feature>
<name>A0AA38G450_TAXCH</name>
<protein>
    <submittedName>
        <fullName evidence="2">Uncharacterized protein</fullName>
    </submittedName>
</protein>
<feature type="compositionally biased region" description="Basic and acidic residues" evidence="1">
    <location>
        <begin position="51"/>
        <end position="74"/>
    </location>
</feature>
<proteinExistence type="predicted"/>